<dbReference type="AlphaFoldDB" id="A0A974ZZU2"/>
<reference evidence="3" key="1">
    <citation type="submission" date="2021-02" db="EMBL/GenBank/DDBJ databases">
        <title>Fulvivirga sp. S481 isolated from sea water.</title>
        <authorList>
            <person name="Bae S.S."/>
            <person name="Baek K."/>
        </authorList>
    </citation>
    <scope>NUCLEOTIDE SEQUENCE</scope>
    <source>
        <strain evidence="3">S481</strain>
    </source>
</reference>
<dbReference type="CDD" id="cd01483">
    <property type="entry name" value="E1_enzyme_family"/>
    <property type="match status" value="1"/>
</dbReference>
<evidence type="ECO:0000313" key="4">
    <source>
        <dbReference type="Proteomes" id="UP000662783"/>
    </source>
</evidence>
<dbReference type="EMBL" id="CP070608">
    <property type="protein sequence ID" value="QSE96505.1"/>
    <property type="molecule type" value="Genomic_DNA"/>
</dbReference>
<dbReference type="NCBIfam" id="NF004803">
    <property type="entry name" value="PRK06153.1-2"/>
    <property type="match status" value="1"/>
</dbReference>
<gene>
    <name evidence="3" type="ORF">JR347_12960</name>
</gene>
<proteinExistence type="predicted"/>
<dbReference type="RefSeq" id="WP_205721021.1">
    <property type="nucleotide sequence ID" value="NZ_CP070608.1"/>
</dbReference>
<keyword evidence="4" id="KW-1185">Reference proteome</keyword>
<dbReference type="InterPro" id="IPR035985">
    <property type="entry name" value="Ubiquitin-activating_enz"/>
</dbReference>
<dbReference type="KEGG" id="fuv:JR347_12960"/>
<feature type="domain" description="DUF6791" evidence="2">
    <location>
        <begin position="10"/>
        <end position="158"/>
    </location>
</feature>
<dbReference type="Proteomes" id="UP000662783">
    <property type="component" value="Chromosome"/>
</dbReference>
<dbReference type="NCBIfam" id="NF004805">
    <property type="entry name" value="PRK06153.1-4"/>
    <property type="match status" value="1"/>
</dbReference>
<evidence type="ECO:0000313" key="3">
    <source>
        <dbReference type="EMBL" id="QSE96505.1"/>
    </source>
</evidence>
<evidence type="ECO:0000259" key="1">
    <source>
        <dbReference type="Pfam" id="PF00899"/>
    </source>
</evidence>
<accession>A0A974ZZU2</accession>
<dbReference type="InterPro" id="IPR000594">
    <property type="entry name" value="ThiF_NAD_FAD-bd"/>
</dbReference>
<dbReference type="GO" id="GO:0008641">
    <property type="term" value="F:ubiquitin-like modifier activating enzyme activity"/>
    <property type="evidence" value="ECO:0007669"/>
    <property type="project" value="InterPro"/>
</dbReference>
<feature type="domain" description="THIF-type NAD/FAD binding fold" evidence="1">
    <location>
        <begin position="169"/>
        <end position="380"/>
    </location>
</feature>
<dbReference type="Gene3D" id="3.40.50.720">
    <property type="entry name" value="NAD(P)-binding Rossmann-like Domain"/>
    <property type="match status" value="1"/>
</dbReference>
<name>A0A974ZZU2_9BACT</name>
<dbReference type="SUPFAM" id="SSF69572">
    <property type="entry name" value="Activating enzymes of the ubiquitin-like proteins"/>
    <property type="match status" value="1"/>
</dbReference>
<organism evidence="3 4">
    <name type="scientific">Fulvivirga lutea</name>
    <dbReference type="NCBI Taxonomy" id="2810512"/>
    <lineage>
        <taxon>Bacteria</taxon>
        <taxon>Pseudomonadati</taxon>
        <taxon>Bacteroidota</taxon>
        <taxon>Cytophagia</taxon>
        <taxon>Cytophagales</taxon>
        <taxon>Fulvivirgaceae</taxon>
        <taxon>Fulvivirga</taxon>
    </lineage>
</organism>
<protein>
    <submittedName>
        <fullName evidence="3">ThiF family adenylyltransferase</fullName>
    </submittedName>
</protein>
<keyword evidence="3" id="KW-0808">Transferase</keyword>
<sequence length="388" mass="43934">MLSILANHNDDIKLLIDKGYALSIDNNYLVIRDIPYLDNNKDLQWGAIVSKLVFVDKNKVKIEDHQIFFCGYHPCELDGSKIKNLGGGVVKLELSSDDLSVQRSFSNKPPNGFKNWYDKIENYVTIISGPAIHLYDANPLTFRVIEEKNDSVFKFSDTLTSRAEIGDLTNNFKNDKIAIIGLGGTGSYLLDFLVKTPVKQIRAYDGDWYHVHNSYRSPGRLFAKELGKKKADIYKNRYRNFRKGIKVIPDYILSGSESKLKGITFAFVCVDKGASRSEIFDLLVKMKIPFIDVGMGLDRTQNTIGGSVRTTYCSEDSVKKVLKNKHVPLSDIPDDIYKSNIQIAELNALSACLAIIKFKQLRGFYNDNSNFYHMLFNIDSVKNHGINQ</sequence>
<dbReference type="GO" id="GO:0016779">
    <property type="term" value="F:nucleotidyltransferase activity"/>
    <property type="evidence" value="ECO:0007669"/>
    <property type="project" value="UniProtKB-KW"/>
</dbReference>
<keyword evidence="3" id="KW-0548">Nucleotidyltransferase</keyword>
<dbReference type="Pfam" id="PF20590">
    <property type="entry name" value="DUF6791"/>
    <property type="match status" value="1"/>
</dbReference>
<evidence type="ECO:0000259" key="2">
    <source>
        <dbReference type="Pfam" id="PF20590"/>
    </source>
</evidence>
<dbReference type="InterPro" id="IPR046741">
    <property type="entry name" value="DUF6791"/>
</dbReference>
<dbReference type="Pfam" id="PF00899">
    <property type="entry name" value="ThiF"/>
    <property type="match status" value="1"/>
</dbReference>